<dbReference type="InterPro" id="IPR039420">
    <property type="entry name" value="WalR-like"/>
</dbReference>
<evidence type="ECO:0000313" key="11">
    <source>
        <dbReference type="EMBL" id="MBC2245435.1"/>
    </source>
</evidence>
<evidence type="ECO:0000256" key="1">
    <source>
        <dbReference type="ARBA" id="ARBA00022553"/>
    </source>
</evidence>
<keyword evidence="1 6" id="KW-0597">Phosphoprotein</keyword>
<name>A0A099W0S5_9LIST</name>
<dbReference type="InterPro" id="IPR001789">
    <property type="entry name" value="Sig_transdc_resp-reg_receiver"/>
</dbReference>
<dbReference type="FunFam" id="3.40.50.2300:FF:000001">
    <property type="entry name" value="DNA-binding response regulator PhoB"/>
    <property type="match status" value="1"/>
</dbReference>
<keyword evidence="4 7" id="KW-0238">DNA-binding</keyword>
<feature type="domain" description="OmpR/PhoB-type" evidence="9">
    <location>
        <begin position="118"/>
        <end position="212"/>
    </location>
</feature>
<feature type="domain" description="Response regulatory" evidence="8">
    <location>
        <begin position="2"/>
        <end position="115"/>
    </location>
</feature>
<dbReference type="RefSeq" id="WP_036087646.1">
    <property type="nucleotide sequence ID" value="NZ_CBCSHQ010000019.1"/>
</dbReference>
<dbReference type="STRING" id="1552123.EP57_14330"/>
<dbReference type="Proteomes" id="UP000550367">
    <property type="component" value="Unassembled WGS sequence"/>
</dbReference>
<dbReference type="PROSITE" id="PS50110">
    <property type="entry name" value="RESPONSE_REGULATORY"/>
    <property type="match status" value="1"/>
</dbReference>
<dbReference type="PANTHER" id="PTHR48111">
    <property type="entry name" value="REGULATOR OF RPOS"/>
    <property type="match status" value="1"/>
</dbReference>
<feature type="modified residue" description="4-aspartylphosphate" evidence="6">
    <location>
        <position position="51"/>
    </location>
</feature>
<evidence type="ECO:0000256" key="7">
    <source>
        <dbReference type="PROSITE-ProRule" id="PRU01091"/>
    </source>
</evidence>
<dbReference type="Proteomes" id="UP000029844">
    <property type="component" value="Unassembled WGS sequence"/>
</dbReference>
<dbReference type="GO" id="GO:0000976">
    <property type="term" value="F:transcription cis-regulatory region binding"/>
    <property type="evidence" value="ECO:0007669"/>
    <property type="project" value="TreeGrafter"/>
</dbReference>
<proteinExistence type="predicted"/>
<dbReference type="EMBL" id="JNFA01000029">
    <property type="protein sequence ID" value="KGL38346.1"/>
    <property type="molecule type" value="Genomic_DNA"/>
</dbReference>
<keyword evidence="2" id="KW-0902">Two-component regulatory system</keyword>
<evidence type="ECO:0000313" key="10">
    <source>
        <dbReference type="EMBL" id="KGL38346.1"/>
    </source>
</evidence>
<dbReference type="Gene3D" id="3.40.50.2300">
    <property type="match status" value="1"/>
</dbReference>
<reference evidence="10 12" key="1">
    <citation type="submission" date="2014-05" db="EMBL/GenBank/DDBJ databases">
        <title>Novel Listeriaceae from food processing environments.</title>
        <authorList>
            <person name="den Bakker H.C."/>
        </authorList>
    </citation>
    <scope>NUCLEOTIDE SEQUENCE [LARGE SCALE GENOMIC DNA]</scope>
    <source>
        <strain evidence="10 12">FSL A5-0281</strain>
    </source>
</reference>
<evidence type="ECO:0000259" key="9">
    <source>
        <dbReference type="PROSITE" id="PS51755"/>
    </source>
</evidence>
<dbReference type="AlphaFoldDB" id="A0A099W0S5"/>
<evidence type="ECO:0000256" key="3">
    <source>
        <dbReference type="ARBA" id="ARBA00023015"/>
    </source>
</evidence>
<dbReference type="GO" id="GO:0005829">
    <property type="term" value="C:cytosol"/>
    <property type="evidence" value="ECO:0007669"/>
    <property type="project" value="TreeGrafter"/>
</dbReference>
<dbReference type="SMART" id="SM00862">
    <property type="entry name" value="Trans_reg_C"/>
    <property type="match status" value="1"/>
</dbReference>
<dbReference type="GO" id="GO:0006355">
    <property type="term" value="P:regulation of DNA-templated transcription"/>
    <property type="evidence" value="ECO:0007669"/>
    <property type="project" value="InterPro"/>
</dbReference>
<dbReference type="CDD" id="cd00383">
    <property type="entry name" value="trans_reg_C"/>
    <property type="match status" value="1"/>
</dbReference>
<dbReference type="EMBL" id="JAARYY010000011">
    <property type="protein sequence ID" value="MBC2245435.1"/>
    <property type="molecule type" value="Genomic_DNA"/>
</dbReference>
<dbReference type="Pfam" id="PF00486">
    <property type="entry name" value="Trans_reg_C"/>
    <property type="match status" value="1"/>
</dbReference>
<dbReference type="PANTHER" id="PTHR48111:SF73">
    <property type="entry name" value="ALKALINE PHOSPHATASE SYNTHESIS TRANSCRIPTIONAL REGULATORY PROTEIN PHOP"/>
    <property type="match status" value="1"/>
</dbReference>
<keyword evidence="12" id="KW-1185">Reference proteome</keyword>
<evidence type="ECO:0000313" key="12">
    <source>
        <dbReference type="Proteomes" id="UP000029844"/>
    </source>
</evidence>
<accession>A0A099W0S5</accession>
<dbReference type="PROSITE" id="PS51755">
    <property type="entry name" value="OMPR_PHOB"/>
    <property type="match status" value="1"/>
</dbReference>
<evidence type="ECO:0000256" key="6">
    <source>
        <dbReference type="PROSITE-ProRule" id="PRU00169"/>
    </source>
</evidence>
<protein>
    <submittedName>
        <fullName evidence="10 11">Regulator</fullName>
    </submittedName>
</protein>
<reference evidence="11 13" key="2">
    <citation type="submission" date="2020-03" db="EMBL/GenBank/DDBJ databases">
        <title>Soil Listeria distribution.</title>
        <authorList>
            <person name="Liao J."/>
            <person name="Wiedmann M."/>
        </authorList>
    </citation>
    <scope>NUCLEOTIDE SEQUENCE [LARGE SCALE GENOMIC DNA]</scope>
    <source>
        <strain evidence="11 13">FSL L7-0153</strain>
    </source>
</reference>
<dbReference type="GO" id="GO:0000156">
    <property type="term" value="F:phosphorelay response regulator activity"/>
    <property type="evidence" value="ECO:0007669"/>
    <property type="project" value="TreeGrafter"/>
</dbReference>
<keyword evidence="3" id="KW-0805">Transcription regulation</keyword>
<dbReference type="InterPro" id="IPR001867">
    <property type="entry name" value="OmpR/PhoB-type_DNA-bd"/>
</dbReference>
<dbReference type="InterPro" id="IPR036388">
    <property type="entry name" value="WH-like_DNA-bd_sf"/>
</dbReference>
<evidence type="ECO:0000256" key="4">
    <source>
        <dbReference type="ARBA" id="ARBA00023125"/>
    </source>
</evidence>
<dbReference type="SUPFAM" id="SSF52172">
    <property type="entry name" value="CheY-like"/>
    <property type="match status" value="1"/>
</dbReference>
<organism evidence="10 12">
    <name type="scientific">Listeria booriae</name>
    <dbReference type="NCBI Taxonomy" id="1552123"/>
    <lineage>
        <taxon>Bacteria</taxon>
        <taxon>Bacillati</taxon>
        <taxon>Bacillota</taxon>
        <taxon>Bacilli</taxon>
        <taxon>Bacillales</taxon>
        <taxon>Listeriaceae</taxon>
        <taxon>Listeria</taxon>
    </lineage>
</organism>
<dbReference type="GeneID" id="58718519"/>
<evidence type="ECO:0000259" key="8">
    <source>
        <dbReference type="PROSITE" id="PS50110"/>
    </source>
</evidence>
<comment type="caution">
    <text evidence="10">The sequence shown here is derived from an EMBL/GenBank/DDBJ whole genome shotgun (WGS) entry which is preliminary data.</text>
</comment>
<evidence type="ECO:0000313" key="13">
    <source>
        <dbReference type="Proteomes" id="UP000550367"/>
    </source>
</evidence>
<dbReference type="Pfam" id="PF00072">
    <property type="entry name" value="Response_reg"/>
    <property type="match status" value="1"/>
</dbReference>
<sequence length="215" mass="24458">MNVLIADDQKDMLKILCAYFEKEGFTVFQAETGEEALTIFYEEKLDLAVLDWMMPGINGIEVCKEMKASSGLKIMMLTAKSEGEDEYFALEAGADDYVKKPFFPKALLARAKNLTGFHNTIQIADITIDTYAKKLYKNNSDLNATKTEYELMRVLCQNKGGILNRTQLLDLVWGIDYEGEERTVDTHIRRLREKIGDSLIKTHRGMGYSLEVSDE</sequence>
<dbReference type="OrthoDB" id="9790442at2"/>
<dbReference type="CDD" id="cd17574">
    <property type="entry name" value="REC_OmpR"/>
    <property type="match status" value="1"/>
</dbReference>
<evidence type="ECO:0000256" key="5">
    <source>
        <dbReference type="ARBA" id="ARBA00023163"/>
    </source>
</evidence>
<dbReference type="InterPro" id="IPR011006">
    <property type="entry name" value="CheY-like_superfamily"/>
</dbReference>
<keyword evidence="5" id="KW-0804">Transcription</keyword>
<dbReference type="eggNOG" id="COG0745">
    <property type="taxonomic scope" value="Bacteria"/>
</dbReference>
<dbReference type="GO" id="GO:0032993">
    <property type="term" value="C:protein-DNA complex"/>
    <property type="evidence" value="ECO:0007669"/>
    <property type="project" value="TreeGrafter"/>
</dbReference>
<gene>
    <name evidence="10" type="ORF">EP57_14330</name>
    <name evidence="11" type="ORF">HCB25_15335</name>
</gene>
<dbReference type="Gene3D" id="1.10.10.10">
    <property type="entry name" value="Winged helix-like DNA-binding domain superfamily/Winged helix DNA-binding domain"/>
    <property type="match status" value="1"/>
</dbReference>
<dbReference type="SMART" id="SM00448">
    <property type="entry name" value="REC"/>
    <property type="match status" value="1"/>
</dbReference>
<feature type="DNA-binding region" description="OmpR/PhoB-type" evidence="7">
    <location>
        <begin position="118"/>
        <end position="212"/>
    </location>
</feature>
<evidence type="ECO:0000256" key="2">
    <source>
        <dbReference type="ARBA" id="ARBA00023012"/>
    </source>
</evidence>